<reference evidence="1 2" key="1">
    <citation type="submission" date="2020-10" db="EMBL/GenBank/DDBJ databases">
        <title>Closed genome sequences of Staphylococcus lloydii sp. nov. and Staphylococcus durrellii sp. nov. Isolated from Captive Fruit Bats (Pteropus livingstonii).</title>
        <authorList>
            <person name="Fountain K."/>
        </authorList>
    </citation>
    <scope>NUCLEOTIDE SEQUENCE [LARGE SCALE GENOMIC DNA]</scope>
    <source>
        <strain evidence="1 2">23_2_7_LY</strain>
    </source>
</reference>
<keyword evidence="2" id="KW-1185">Reference proteome</keyword>
<dbReference type="EMBL" id="CP064056">
    <property type="protein sequence ID" value="QPM75029.1"/>
    <property type="molecule type" value="Genomic_DNA"/>
</dbReference>
<organism evidence="1 2">
    <name type="scientific">Staphylococcus lloydii</name>
    <dbReference type="NCBI Taxonomy" id="2781774"/>
    <lineage>
        <taxon>Bacteria</taxon>
        <taxon>Bacillati</taxon>
        <taxon>Bacillota</taxon>
        <taxon>Bacilli</taxon>
        <taxon>Bacillales</taxon>
        <taxon>Staphylococcaceae</taxon>
        <taxon>Staphylococcus</taxon>
    </lineage>
</organism>
<name>A0A7T1AZL7_9STAP</name>
<dbReference type="AlphaFoldDB" id="A0A7T1AZL7"/>
<protein>
    <submittedName>
        <fullName evidence="1">Uncharacterized protein</fullName>
    </submittedName>
</protein>
<accession>A0A7T1AZL7</accession>
<dbReference type="RefSeq" id="WP_195718783.1">
    <property type="nucleotide sequence ID" value="NZ_CP064056.1"/>
</dbReference>
<evidence type="ECO:0000313" key="1">
    <source>
        <dbReference type="EMBL" id="QPM75029.1"/>
    </source>
</evidence>
<sequence length="65" mass="7647">MKNYTVQELEDSLELSRHYDVKVDGDAILKDNKDILEVIELFEAIEDYLVIKPNDFADHEHIEID</sequence>
<dbReference type="KEGG" id="sllo:ISP08_12030"/>
<proteinExistence type="predicted"/>
<dbReference type="Proteomes" id="UP000594455">
    <property type="component" value="Chromosome"/>
</dbReference>
<evidence type="ECO:0000313" key="2">
    <source>
        <dbReference type="Proteomes" id="UP000594455"/>
    </source>
</evidence>
<gene>
    <name evidence="1" type="ORF">ISP08_12030</name>
</gene>